<dbReference type="InterPro" id="IPR002885">
    <property type="entry name" value="PPR_rpt"/>
</dbReference>
<dbReference type="PANTHER" id="PTHR45717:SF14">
    <property type="entry name" value="LARGE RIBOSOMAL SUBUNIT PROTEIN ML101 (RPPR4)"/>
    <property type="match status" value="1"/>
</dbReference>
<dbReference type="NCBIfam" id="TIGR00756">
    <property type="entry name" value="PPR"/>
    <property type="match status" value="3"/>
</dbReference>
<dbReference type="Pfam" id="PF13812">
    <property type="entry name" value="PPR_3"/>
    <property type="match status" value="1"/>
</dbReference>
<dbReference type="GO" id="GO:0003729">
    <property type="term" value="F:mRNA binding"/>
    <property type="evidence" value="ECO:0007669"/>
    <property type="project" value="EnsemblPlants"/>
</dbReference>
<reference evidence="4" key="1">
    <citation type="submission" date="2021-01" db="UniProtKB">
        <authorList>
            <consortium name="EnsemblPlants"/>
        </authorList>
    </citation>
    <scope>IDENTIFICATION</scope>
</reference>
<dbReference type="InterPro" id="IPR011990">
    <property type="entry name" value="TPR-like_helical_dom_sf"/>
</dbReference>
<dbReference type="FunFam" id="1.25.40.10:FF:000541">
    <property type="entry name" value="Pentatricopeptide repeat-containing protein"/>
    <property type="match status" value="1"/>
</dbReference>
<dbReference type="PANTHER" id="PTHR45717">
    <property type="entry name" value="OS12G0527900 PROTEIN"/>
    <property type="match status" value="1"/>
</dbReference>
<proteinExistence type="inferred from homology"/>
<feature type="repeat" description="PPR" evidence="3">
    <location>
        <begin position="191"/>
        <end position="225"/>
    </location>
</feature>
<dbReference type="Gramene" id="Kaladp0050s0149.1.v1.1">
    <property type="protein sequence ID" value="Kaladp0050s0149.1.v1.1"/>
    <property type="gene ID" value="Kaladp0050s0149.v1.1"/>
</dbReference>
<dbReference type="AlphaFoldDB" id="A0A7N0U101"/>
<evidence type="ECO:0000313" key="4">
    <source>
        <dbReference type="EnsemblPlants" id="Kaladp0050s0149.1.v1.1"/>
    </source>
</evidence>
<dbReference type="Proteomes" id="UP000594263">
    <property type="component" value="Unplaced"/>
</dbReference>
<accession>A0A7N0U101</accession>
<feature type="repeat" description="PPR" evidence="3">
    <location>
        <begin position="121"/>
        <end position="155"/>
    </location>
</feature>
<evidence type="ECO:0008006" key="6">
    <source>
        <dbReference type="Google" id="ProtNLM"/>
    </source>
</evidence>
<dbReference type="Gene3D" id="1.25.40.10">
    <property type="entry name" value="Tetratricopeptide repeat domain"/>
    <property type="match status" value="3"/>
</dbReference>
<dbReference type="GO" id="GO:0005739">
    <property type="term" value="C:mitochondrion"/>
    <property type="evidence" value="ECO:0007669"/>
    <property type="project" value="TreeGrafter"/>
</dbReference>
<evidence type="ECO:0000256" key="2">
    <source>
        <dbReference type="ARBA" id="ARBA00022737"/>
    </source>
</evidence>
<dbReference type="PROSITE" id="PS51375">
    <property type="entry name" value="PPR"/>
    <property type="match status" value="3"/>
</dbReference>
<dbReference type="SUPFAM" id="SSF48452">
    <property type="entry name" value="TPR-like"/>
    <property type="match status" value="1"/>
</dbReference>
<evidence type="ECO:0000256" key="1">
    <source>
        <dbReference type="ARBA" id="ARBA00007626"/>
    </source>
</evidence>
<feature type="repeat" description="PPR" evidence="3">
    <location>
        <begin position="332"/>
        <end position="366"/>
    </location>
</feature>
<dbReference type="Pfam" id="PF01535">
    <property type="entry name" value="PPR"/>
    <property type="match status" value="1"/>
</dbReference>
<evidence type="ECO:0000313" key="5">
    <source>
        <dbReference type="Proteomes" id="UP000594263"/>
    </source>
</evidence>
<comment type="similarity">
    <text evidence="1">Belongs to the PPR family. P subfamily.</text>
</comment>
<organism evidence="4 5">
    <name type="scientific">Kalanchoe fedtschenkoi</name>
    <name type="common">Lavender scallops</name>
    <name type="synonym">South American air plant</name>
    <dbReference type="NCBI Taxonomy" id="63787"/>
    <lineage>
        <taxon>Eukaryota</taxon>
        <taxon>Viridiplantae</taxon>
        <taxon>Streptophyta</taxon>
        <taxon>Embryophyta</taxon>
        <taxon>Tracheophyta</taxon>
        <taxon>Spermatophyta</taxon>
        <taxon>Magnoliopsida</taxon>
        <taxon>eudicotyledons</taxon>
        <taxon>Gunneridae</taxon>
        <taxon>Pentapetalae</taxon>
        <taxon>Saxifragales</taxon>
        <taxon>Crassulaceae</taxon>
        <taxon>Kalanchoe</taxon>
    </lineage>
</organism>
<keyword evidence="2" id="KW-0677">Repeat</keyword>
<sequence>MSFIPLGRTKNVANRSKKYLEEALYDKLLKNGSSEIAVRTQLNEFLKSRKRVYKWEVGDTIKKLRHRKRYSPALKLSEVMSHRGINKTVSDQAIHLDLVAKARGIAAAESYFIELPETSKNHLTYGALLNCYCKELMTEKAEALVEKMKELKIGLSSMPYNSLMTLYTKIDQPEKVSAVIQEMKAADVMLDVYSYNVWMRALAAVDDISGVERVIDEMKRDGRVTADWTTYSNLASIYADAGLVQKAENALKELERRHDRKDLSAFQFLITLYGRIGKLHEVYRVWRSLRLAFKKTANISYLNMVQALVQLNDIPGAEKCFHEWERTCSNYDIRVANALMKAYTNGGHLNKAEEVKERARNRGAKPNSKTWEIFTDYYLKSGEVKSAVDSIANGISAGKADGRKWVPSSSTISTLMNHFEQEKDVDGAEAFLDTLKKGTDALSVEVFESLIRTYAAAERTSPMLGRRLKMENVEVSGDIKKLLDVVCIE</sequence>
<dbReference type="EnsemblPlants" id="Kaladp0050s0149.1.v1.1">
    <property type="protein sequence ID" value="Kaladp0050s0149.1.v1.1"/>
    <property type="gene ID" value="Kaladp0050s0149.v1.1"/>
</dbReference>
<dbReference type="FunFam" id="1.25.40.10:FF:000443">
    <property type="entry name" value="Pentatricopeptide repeat-containing protein"/>
    <property type="match status" value="1"/>
</dbReference>
<evidence type="ECO:0000256" key="3">
    <source>
        <dbReference type="PROSITE-ProRule" id="PRU00708"/>
    </source>
</evidence>
<dbReference type="OMA" id="MRHFEQE"/>
<keyword evidence="5" id="KW-1185">Reference proteome</keyword>
<name>A0A7N0U101_KALFE</name>
<protein>
    <recommendedName>
        <fullName evidence="6">Pentatricopeptide repeat-containing protein</fullName>
    </recommendedName>
</protein>